<dbReference type="CDD" id="cd13131">
    <property type="entry name" value="MATE_NorM_like"/>
    <property type="match status" value="1"/>
</dbReference>
<feature type="transmembrane region" description="Helical" evidence="10">
    <location>
        <begin position="413"/>
        <end position="436"/>
    </location>
</feature>
<reference key="1">
    <citation type="submission" date="2010-11" db="EMBL/GenBank/DDBJ databases">
        <title>The complete genome of chromosome of Calditerrivibrio nitroreducens DSM 19672.</title>
        <authorList>
            <consortium name="US DOE Joint Genome Institute (JGI-PGF)"/>
            <person name="Lucas S."/>
            <person name="Copeland A."/>
            <person name="Lapidus A."/>
            <person name="Bruce D."/>
            <person name="Goodwin L."/>
            <person name="Pitluck S."/>
            <person name="Kyrpides N."/>
            <person name="Mavromatis K."/>
            <person name="Ivanova N."/>
            <person name="Mikhailova N."/>
            <person name="Zeytun A."/>
            <person name="Brettin T."/>
            <person name="Detter J.C."/>
            <person name="Tapia R."/>
            <person name="Han C."/>
            <person name="Land M."/>
            <person name="Hauser L."/>
            <person name="Markowitz V."/>
            <person name="Cheng J.-F."/>
            <person name="Hugenholtz P."/>
            <person name="Woyke T."/>
            <person name="Wu D."/>
            <person name="Spring S."/>
            <person name="Schroeder M."/>
            <person name="Brambilla E."/>
            <person name="Klenk H.-P."/>
            <person name="Eisen J.A."/>
        </authorList>
    </citation>
    <scope>NUCLEOTIDE SEQUENCE [LARGE SCALE GENOMIC DNA]</scope>
    <source>
        <strain>DSM 19672</strain>
    </source>
</reference>
<protein>
    <recommendedName>
        <fullName evidence="9">Multidrug-efflux transporter</fullName>
    </recommendedName>
</protein>
<dbReference type="GO" id="GO:0005886">
    <property type="term" value="C:plasma membrane"/>
    <property type="evidence" value="ECO:0007669"/>
    <property type="project" value="UniProtKB-SubCell"/>
</dbReference>
<evidence type="ECO:0000256" key="8">
    <source>
        <dbReference type="ARBA" id="ARBA00023136"/>
    </source>
</evidence>
<evidence type="ECO:0000256" key="6">
    <source>
        <dbReference type="ARBA" id="ARBA00022989"/>
    </source>
</evidence>
<dbReference type="GO" id="GO:0042910">
    <property type="term" value="F:xenobiotic transmembrane transporter activity"/>
    <property type="evidence" value="ECO:0007669"/>
    <property type="project" value="InterPro"/>
</dbReference>
<evidence type="ECO:0000256" key="7">
    <source>
        <dbReference type="ARBA" id="ARBA00023065"/>
    </source>
</evidence>
<dbReference type="InterPro" id="IPR002528">
    <property type="entry name" value="MATE_fam"/>
</dbReference>
<evidence type="ECO:0000256" key="10">
    <source>
        <dbReference type="SAM" id="Phobius"/>
    </source>
</evidence>
<evidence type="ECO:0000313" key="11">
    <source>
        <dbReference type="EMBL" id="ADR18460.1"/>
    </source>
</evidence>
<evidence type="ECO:0000256" key="4">
    <source>
        <dbReference type="ARBA" id="ARBA00022475"/>
    </source>
</evidence>
<gene>
    <name evidence="11" type="ordered locus">Calni_0547</name>
</gene>
<evidence type="ECO:0000256" key="2">
    <source>
        <dbReference type="ARBA" id="ARBA00022448"/>
    </source>
</evidence>
<dbReference type="STRING" id="768670.Calni_0547"/>
<keyword evidence="5 10" id="KW-0812">Transmembrane</keyword>
<keyword evidence="3" id="KW-0050">Antiport</keyword>
<keyword evidence="8 10" id="KW-0472">Membrane</keyword>
<dbReference type="PIRSF" id="PIRSF006603">
    <property type="entry name" value="DinF"/>
    <property type="match status" value="1"/>
</dbReference>
<feature type="transmembrane region" description="Helical" evidence="10">
    <location>
        <begin position="58"/>
        <end position="81"/>
    </location>
</feature>
<evidence type="ECO:0000256" key="1">
    <source>
        <dbReference type="ARBA" id="ARBA00004651"/>
    </source>
</evidence>
<accession>E4TFC1</accession>
<feature type="transmembrane region" description="Helical" evidence="10">
    <location>
        <begin position="165"/>
        <end position="189"/>
    </location>
</feature>
<organism evidence="11 12">
    <name type="scientific">Calditerrivibrio nitroreducens (strain DSM 19672 / NBRC 101217 / Yu37-1)</name>
    <dbReference type="NCBI Taxonomy" id="768670"/>
    <lineage>
        <taxon>Bacteria</taxon>
        <taxon>Pseudomonadati</taxon>
        <taxon>Deferribacterota</taxon>
        <taxon>Deferribacteres</taxon>
        <taxon>Deferribacterales</taxon>
        <taxon>Calditerrivibrionaceae</taxon>
    </lineage>
</organism>
<keyword evidence="2" id="KW-0813">Transport</keyword>
<dbReference type="GO" id="GO:0006811">
    <property type="term" value="P:monoatomic ion transport"/>
    <property type="evidence" value="ECO:0007669"/>
    <property type="project" value="UniProtKB-KW"/>
</dbReference>
<keyword evidence="4" id="KW-1003">Cell membrane</keyword>
<sequence>MINFTKKLEYHKIEAKRIFYIAFPIIIASVSHLLIGFTDNVMAGRYSSNDLAGVSVGSAIWLPLTLFFMAVLSSTTPLMSVEIGKDGGKTNGTIYKTALITAIITGVTLFIILHLITIILKNFLVDNQTFNITRRYLTYVSFALPGFLIFQVLRSVFESIGKTSAIMISSFIGMILNIPLNYIFIYGKLGIPEMGGSGCGVATSISTYIMVFIIYFFLKKGNLVRNGDFSFLEVRKIVKLGLPLGISTFLEAFIFSFGSIILAPLGSLVVASHQIALNFISTIFMIPLSLGIAISVRISHRYGENNLILSTIAWKTGLFIVIAISSLLSLLMYLFLDTIIGLYTKDQHLIQLTRPLMILAISFHIIDAFQVAANNSLKGYHNTKYPMWVVFFSYWIIALPLSYIMIYRFNMGAFGFWISLIVGIIMAAILLGYKLVKEYNFKNM</sequence>
<comment type="subcellular location">
    <subcellularLocation>
        <location evidence="1">Cell membrane</location>
        <topology evidence="1">Multi-pass membrane protein</topology>
    </subcellularLocation>
</comment>
<reference evidence="11 12" key="2">
    <citation type="journal article" date="2011" name="Stand. Genomic Sci.">
        <title>Complete genome sequence of Calditerrivibrio nitroreducens type strain (Yu37-1).</title>
        <authorList>
            <person name="Pitluck S."/>
            <person name="Sikorski J."/>
            <person name="Zeytun A."/>
            <person name="Lapidus A."/>
            <person name="Nolan M."/>
            <person name="Lucas S."/>
            <person name="Hammon N."/>
            <person name="Deshpande S."/>
            <person name="Cheng J.F."/>
            <person name="Tapia R."/>
            <person name="Han C."/>
            <person name="Goodwin L."/>
            <person name="Liolios K."/>
            <person name="Pagani I."/>
            <person name="Ivanova N."/>
            <person name="Mavromatis K."/>
            <person name="Pati A."/>
            <person name="Chen A."/>
            <person name="Palaniappan K."/>
            <person name="Hauser L."/>
            <person name="Chang Y.J."/>
            <person name="Jeffries C.D."/>
            <person name="Detter J.C."/>
            <person name="Brambilla E."/>
            <person name="Djao O.D."/>
            <person name="Rohde M."/>
            <person name="Spring S."/>
            <person name="Goker M."/>
            <person name="Woyke T."/>
            <person name="Bristow J."/>
            <person name="Eisen J.A."/>
            <person name="Markowitz V."/>
            <person name="Hugenholtz P."/>
            <person name="Kyrpides N.C."/>
            <person name="Klenk H.P."/>
            <person name="Land M."/>
        </authorList>
    </citation>
    <scope>NUCLEOTIDE SEQUENCE [LARGE SCALE GENOMIC DNA]</scope>
    <source>
        <strain evidence="12">DSM 19672 / NBRC 101217 / Yu37-1</strain>
    </source>
</reference>
<dbReference type="PANTHER" id="PTHR43298">
    <property type="entry name" value="MULTIDRUG RESISTANCE PROTEIN NORM-RELATED"/>
    <property type="match status" value="1"/>
</dbReference>
<dbReference type="InterPro" id="IPR050222">
    <property type="entry name" value="MATE_MdtK"/>
</dbReference>
<feature type="transmembrane region" description="Helical" evidence="10">
    <location>
        <begin position="93"/>
        <end position="116"/>
    </location>
</feature>
<evidence type="ECO:0000256" key="3">
    <source>
        <dbReference type="ARBA" id="ARBA00022449"/>
    </source>
</evidence>
<dbReference type="eggNOG" id="COG0534">
    <property type="taxonomic scope" value="Bacteria"/>
</dbReference>
<dbReference type="Pfam" id="PF01554">
    <property type="entry name" value="MatE"/>
    <property type="match status" value="2"/>
</dbReference>
<dbReference type="OrthoDB" id="9780160at2"/>
<feature type="transmembrane region" description="Helical" evidence="10">
    <location>
        <begin position="317"/>
        <end position="336"/>
    </location>
</feature>
<dbReference type="Proteomes" id="UP000007039">
    <property type="component" value="Chromosome"/>
</dbReference>
<dbReference type="KEGG" id="cni:Calni_0547"/>
<dbReference type="EMBL" id="CP002347">
    <property type="protein sequence ID" value="ADR18460.1"/>
    <property type="molecule type" value="Genomic_DNA"/>
</dbReference>
<feature type="transmembrane region" description="Helical" evidence="10">
    <location>
        <begin position="238"/>
        <end position="263"/>
    </location>
</feature>
<dbReference type="InterPro" id="IPR048279">
    <property type="entry name" value="MdtK-like"/>
</dbReference>
<keyword evidence="12" id="KW-1185">Reference proteome</keyword>
<keyword evidence="7" id="KW-0406">Ion transport</keyword>
<dbReference type="PANTHER" id="PTHR43298:SF2">
    <property type="entry name" value="FMN_FAD EXPORTER YEEO-RELATED"/>
    <property type="match status" value="1"/>
</dbReference>
<dbReference type="NCBIfam" id="TIGR00797">
    <property type="entry name" value="matE"/>
    <property type="match status" value="1"/>
</dbReference>
<dbReference type="GO" id="GO:0015297">
    <property type="term" value="F:antiporter activity"/>
    <property type="evidence" value="ECO:0007669"/>
    <property type="project" value="UniProtKB-KW"/>
</dbReference>
<dbReference type="RefSeq" id="WP_013450673.1">
    <property type="nucleotide sequence ID" value="NC_014758.1"/>
</dbReference>
<name>E4TFC1_CALNY</name>
<dbReference type="AlphaFoldDB" id="E4TFC1"/>
<evidence type="ECO:0000256" key="9">
    <source>
        <dbReference type="ARBA" id="ARBA00031636"/>
    </source>
</evidence>
<feature type="transmembrane region" description="Helical" evidence="10">
    <location>
        <begin position="385"/>
        <end position="407"/>
    </location>
</feature>
<proteinExistence type="predicted"/>
<feature type="transmembrane region" description="Helical" evidence="10">
    <location>
        <begin position="136"/>
        <end position="153"/>
    </location>
</feature>
<feature type="transmembrane region" description="Helical" evidence="10">
    <location>
        <begin position="195"/>
        <end position="218"/>
    </location>
</feature>
<evidence type="ECO:0000256" key="5">
    <source>
        <dbReference type="ARBA" id="ARBA00022692"/>
    </source>
</evidence>
<dbReference type="HOGENOM" id="CLU_012893_6_0_0"/>
<evidence type="ECO:0000313" key="12">
    <source>
        <dbReference type="Proteomes" id="UP000007039"/>
    </source>
</evidence>
<feature type="transmembrane region" description="Helical" evidence="10">
    <location>
        <begin position="275"/>
        <end position="296"/>
    </location>
</feature>
<feature type="transmembrane region" description="Helical" evidence="10">
    <location>
        <begin position="356"/>
        <end position="373"/>
    </location>
</feature>
<keyword evidence="6 10" id="KW-1133">Transmembrane helix</keyword>
<feature type="transmembrane region" description="Helical" evidence="10">
    <location>
        <begin position="18"/>
        <end position="38"/>
    </location>
</feature>